<protein>
    <submittedName>
        <fullName evidence="1">Uncharacterized protein</fullName>
    </submittedName>
</protein>
<dbReference type="EMBL" id="KN831977">
    <property type="protein sequence ID" value="KIO03286.1"/>
    <property type="molecule type" value="Genomic_DNA"/>
</dbReference>
<keyword evidence="2" id="KW-1185">Reference proteome</keyword>
<proteinExistence type="predicted"/>
<dbReference type="AlphaFoldDB" id="A0A0C3P6S8"/>
<organism evidence="1 2">
    <name type="scientific">Pisolithus tinctorius Marx 270</name>
    <dbReference type="NCBI Taxonomy" id="870435"/>
    <lineage>
        <taxon>Eukaryota</taxon>
        <taxon>Fungi</taxon>
        <taxon>Dikarya</taxon>
        <taxon>Basidiomycota</taxon>
        <taxon>Agaricomycotina</taxon>
        <taxon>Agaricomycetes</taxon>
        <taxon>Agaricomycetidae</taxon>
        <taxon>Boletales</taxon>
        <taxon>Sclerodermatineae</taxon>
        <taxon>Pisolithaceae</taxon>
        <taxon>Pisolithus</taxon>
    </lineage>
</organism>
<dbReference type="Proteomes" id="UP000054217">
    <property type="component" value="Unassembled WGS sequence"/>
</dbReference>
<reference evidence="1 2" key="1">
    <citation type="submission" date="2014-04" db="EMBL/GenBank/DDBJ databases">
        <authorList>
            <consortium name="DOE Joint Genome Institute"/>
            <person name="Kuo A."/>
            <person name="Kohler A."/>
            <person name="Costa M.D."/>
            <person name="Nagy L.G."/>
            <person name="Floudas D."/>
            <person name="Copeland A."/>
            <person name="Barry K.W."/>
            <person name="Cichocki N."/>
            <person name="Veneault-Fourrey C."/>
            <person name="LaButti K."/>
            <person name="Lindquist E.A."/>
            <person name="Lipzen A."/>
            <person name="Lundell T."/>
            <person name="Morin E."/>
            <person name="Murat C."/>
            <person name="Sun H."/>
            <person name="Tunlid A."/>
            <person name="Henrissat B."/>
            <person name="Grigoriev I.V."/>
            <person name="Hibbett D.S."/>
            <person name="Martin F."/>
            <person name="Nordberg H.P."/>
            <person name="Cantor M.N."/>
            <person name="Hua S.X."/>
        </authorList>
    </citation>
    <scope>NUCLEOTIDE SEQUENCE [LARGE SCALE GENOMIC DNA]</scope>
    <source>
        <strain evidence="1 2">Marx 270</strain>
    </source>
</reference>
<evidence type="ECO:0000313" key="2">
    <source>
        <dbReference type="Proteomes" id="UP000054217"/>
    </source>
</evidence>
<name>A0A0C3P6S8_PISTI</name>
<accession>A0A0C3P6S8</accession>
<reference evidence="2" key="2">
    <citation type="submission" date="2015-01" db="EMBL/GenBank/DDBJ databases">
        <title>Evolutionary Origins and Diversification of the Mycorrhizal Mutualists.</title>
        <authorList>
            <consortium name="DOE Joint Genome Institute"/>
            <consortium name="Mycorrhizal Genomics Consortium"/>
            <person name="Kohler A."/>
            <person name="Kuo A."/>
            <person name="Nagy L.G."/>
            <person name="Floudas D."/>
            <person name="Copeland A."/>
            <person name="Barry K.W."/>
            <person name="Cichocki N."/>
            <person name="Veneault-Fourrey C."/>
            <person name="LaButti K."/>
            <person name="Lindquist E.A."/>
            <person name="Lipzen A."/>
            <person name="Lundell T."/>
            <person name="Morin E."/>
            <person name="Murat C."/>
            <person name="Riley R."/>
            <person name="Ohm R."/>
            <person name="Sun H."/>
            <person name="Tunlid A."/>
            <person name="Henrissat B."/>
            <person name="Grigoriev I.V."/>
            <person name="Hibbett D.S."/>
            <person name="Martin F."/>
        </authorList>
    </citation>
    <scope>NUCLEOTIDE SEQUENCE [LARGE SCALE GENOMIC DNA]</scope>
    <source>
        <strain evidence="2">Marx 270</strain>
    </source>
</reference>
<dbReference type="HOGENOM" id="CLU_2606977_0_0_1"/>
<gene>
    <name evidence="1" type="ORF">M404DRAFT_627766</name>
</gene>
<evidence type="ECO:0000313" key="1">
    <source>
        <dbReference type="EMBL" id="KIO03286.1"/>
    </source>
</evidence>
<dbReference type="InParanoid" id="A0A0C3P6S8"/>
<sequence>MLCLGCLEDAFEQCLIPLTVRLLDPTEMFCSKPSILPCLEAVPRNTLIGLQRSTDINRPHPVLAPSQFCPSMLNLSLNH</sequence>